<dbReference type="KEGG" id="spsw:Sps_04340"/>
<evidence type="ECO:0008006" key="4">
    <source>
        <dbReference type="Google" id="ProtNLM"/>
    </source>
</evidence>
<evidence type="ECO:0000256" key="1">
    <source>
        <dbReference type="SAM" id="SignalP"/>
    </source>
</evidence>
<organism evidence="2 3">
    <name type="scientific">Shewanella psychrophila</name>
    <dbReference type="NCBI Taxonomy" id="225848"/>
    <lineage>
        <taxon>Bacteria</taxon>
        <taxon>Pseudomonadati</taxon>
        <taxon>Pseudomonadota</taxon>
        <taxon>Gammaproteobacteria</taxon>
        <taxon>Alteromonadales</taxon>
        <taxon>Shewanellaceae</taxon>
        <taxon>Shewanella</taxon>
    </lineage>
</organism>
<protein>
    <recommendedName>
        <fullName evidence="4">YD repeat protein</fullName>
    </recommendedName>
</protein>
<dbReference type="RefSeq" id="WP_077754352.1">
    <property type="nucleotide sequence ID" value="NZ_CP014782.1"/>
</dbReference>
<dbReference type="OrthoDB" id="6399177at2"/>
<dbReference type="AlphaFoldDB" id="A0A1S6HV99"/>
<dbReference type="Proteomes" id="UP000189545">
    <property type="component" value="Chromosome"/>
</dbReference>
<gene>
    <name evidence="2" type="ORF">Sps_04340</name>
</gene>
<feature type="chain" id="PRO_5012526343" description="YD repeat protein" evidence="1">
    <location>
        <begin position="21"/>
        <end position="316"/>
    </location>
</feature>
<evidence type="ECO:0000313" key="2">
    <source>
        <dbReference type="EMBL" id="AQS39441.1"/>
    </source>
</evidence>
<keyword evidence="3" id="KW-1185">Reference proteome</keyword>
<dbReference type="EMBL" id="CP014782">
    <property type="protein sequence ID" value="AQS39441.1"/>
    <property type="molecule type" value="Genomic_DNA"/>
</dbReference>
<proteinExistence type="predicted"/>
<name>A0A1S6HV99_9GAMM</name>
<keyword evidence="1" id="KW-0732">Signal</keyword>
<accession>A0A1S6HV99</accession>
<evidence type="ECO:0000313" key="3">
    <source>
        <dbReference type="Proteomes" id="UP000189545"/>
    </source>
</evidence>
<feature type="signal peptide" evidence="1">
    <location>
        <begin position="1"/>
        <end position="20"/>
    </location>
</feature>
<reference evidence="2 3" key="1">
    <citation type="submission" date="2016-03" db="EMBL/GenBank/DDBJ databases">
        <title>Complete genome sequence of Shewanella psychrophila WP2, a deep sea bacterium isolated from west Pacific sediment.</title>
        <authorList>
            <person name="Xu G."/>
            <person name="Jian H."/>
        </authorList>
    </citation>
    <scope>NUCLEOTIDE SEQUENCE [LARGE SCALE GENOMIC DNA]</scope>
    <source>
        <strain evidence="2 3">WP2</strain>
    </source>
</reference>
<sequence length="316" mass="36604">MNFKMSFTALVLLTTFNATAYEKYAVFQDNIDINTVSSNVERLTKVRKNVAGNISVAGDYRYDQNGRVILRDYADSRFDYVYNSDGLLITASALMKHGVINSYVRHTEINFISEYIYNDQGMVIRENKKVFNKFSSNLVGVPISTYRIKYIYDEHGILIKRTQILRSGEGFGNLEFHYTYHDDGKLRKIKEIKKIRPREISTLLFQYHNNGEIKKATQTIFGKGTKTIEMEYIDDGSLIYGVYYADPVKEWKVDMDFFGLSFYPIKTLTQTVEDQVTYYKYSYQNNDGDLLPDGLTLELALPTGVVYDLNYTMENE</sequence>